<dbReference type="GO" id="GO:0015074">
    <property type="term" value="P:DNA integration"/>
    <property type="evidence" value="ECO:0007669"/>
    <property type="project" value="TreeGrafter"/>
</dbReference>
<dbReference type="GO" id="GO:0031297">
    <property type="term" value="P:replication fork processing"/>
    <property type="evidence" value="ECO:0007669"/>
    <property type="project" value="TreeGrafter"/>
</dbReference>
<proteinExistence type="predicted"/>
<dbReference type="GO" id="GO:0000014">
    <property type="term" value="F:single-stranded DNA endodeoxyribonuclease activity"/>
    <property type="evidence" value="ECO:0007669"/>
    <property type="project" value="TreeGrafter"/>
</dbReference>
<dbReference type="GO" id="GO:0003697">
    <property type="term" value="F:single-stranded DNA binding"/>
    <property type="evidence" value="ECO:0007669"/>
    <property type="project" value="TreeGrafter"/>
</dbReference>
<dbReference type="GO" id="GO:0032259">
    <property type="term" value="P:methylation"/>
    <property type="evidence" value="ECO:0007669"/>
    <property type="project" value="UniProtKB-KW"/>
</dbReference>
<dbReference type="OrthoDB" id="616263at2759"/>
<dbReference type="AlphaFoldDB" id="A0A4C1V293"/>
<keyword evidence="1" id="KW-0808">Transferase</keyword>
<name>A0A4C1V293_EUMVA</name>
<sequence length="122" mass="14430">MKYESPVTDKVNAILEKVEQDRHVSSYYIAEELVIDRKTVLTHFLNFGYTKKLDTLVPYELIERYLMNLVLIYDSLLKRNEIEPFLKRLIAGDEKWITYDENMGKRLWSKGKQAPQSTTKPD</sequence>
<gene>
    <name evidence="1" type="primary">SETMAR</name>
    <name evidence="1" type="ORF">EVAR_81214_1</name>
</gene>
<reference evidence="1 2" key="1">
    <citation type="journal article" date="2019" name="Commun. Biol.">
        <title>The bagworm genome reveals a unique fibroin gene that provides high tensile strength.</title>
        <authorList>
            <person name="Kono N."/>
            <person name="Nakamura H."/>
            <person name="Ohtoshi R."/>
            <person name="Tomita M."/>
            <person name="Numata K."/>
            <person name="Arakawa K."/>
        </authorList>
    </citation>
    <scope>NUCLEOTIDE SEQUENCE [LARGE SCALE GENOMIC DNA]</scope>
</reference>
<comment type="caution">
    <text evidence="1">The sequence shown here is derived from an EMBL/GenBank/DDBJ whole genome shotgun (WGS) entry which is preliminary data.</text>
</comment>
<dbReference type="GO" id="GO:0000729">
    <property type="term" value="P:DNA double-strand break processing"/>
    <property type="evidence" value="ECO:0007669"/>
    <property type="project" value="TreeGrafter"/>
</dbReference>
<dbReference type="GO" id="GO:0042800">
    <property type="term" value="F:histone H3K4 methyltransferase activity"/>
    <property type="evidence" value="ECO:0007669"/>
    <property type="project" value="TreeGrafter"/>
</dbReference>
<dbReference type="InterPro" id="IPR052709">
    <property type="entry name" value="Transposase-MT_Hybrid"/>
</dbReference>
<keyword evidence="2" id="KW-1185">Reference proteome</keyword>
<dbReference type="EMBL" id="BGZK01000259">
    <property type="protein sequence ID" value="GBP32407.1"/>
    <property type="molecule type" value="Genomic_DNA"/>
</dbReference>
<evidence type="ECO:0000313" key="1">
    <source>
        <dbReference type="EMBL" id="GBP32407.1"/>
    </source>
</evidence>
<accession>A0A4C1V293</accession>
<dbReference type="Gene3D" id="3.30.420.10">
    <property type="entry name" value="Ribonuclease H-like superfamily/Ribonuclease H"/>
    <property type="match status" value="1"/>
</dbReference>
<keyword evidence="1" id="KW-0489">Methyltransferase</keyword>
<dbReference type="GO" id="GO:0005634">
    <property type="term" value="C:nucleus"/>
    <property type="evidence" value="ECO:0007669"/>
    <property type="project" value="TreeGrafter"/>
</dbReference>
<dbReference type="GO" id="GO:0000793">
    <property type="term" value="C:condensed chromosome"/>
    <property type="evidence" value="ECO:0007669"/>
    <property type="project" value="TreeGrafter"/>
</dbReference>
<protein>
    <submittedName>
        <fullName evidence="1">Histone-lysine N-methyltransferase SETMAR</fullName>
    </submittedName>
</protein>
<dbReference type="GO" id="GO:0035861">
    <property type="term" value="C:site of double-strand break"/>
    <property type="evidence" value="ECO:0007669"/>
    <property type="project" value="TreeGrafter"/>
</dbReference>
<dbReference type="PANTHER" id="PTHR46060">
    <property type="entry name" value="MARINER MOS1 TRANSPOSASE-LIKE PROTEIN"/>
    <property type="match status" value="1"/>
</dbReference>
<dbReference type="Proteomes" id="UP000299102">
    <property type="component" value="Unassembled WGS sequence"/>
</dbReference>
<dbReference type="GO" id="GO:0006303">
    <property type="term" value="P:double-strand break repair via nonhomologous end joining"/>
    <property type="evidence" value="ECO:0007669"/>
    <property type="project" value="TreeGrafter"/>
</dbReference>
<organism evidence="1 2">
    <name type="scientific">Eumeta variegata</name>
    <name type="common">Bagworm moth</name>
    <name type="synonym">Eumeta japonica</name>
    <dbReference type="NCBI Taxonomy" id="151549"/>
    <lineage>
        <taxon>Eukaryota</taxon>
        <taxon>Metazoa</taxon>
        <taxon>Ecdysozoa</taxon>
        <taxon>Arthropoda</taxon>
        <taxon>Hexapoda</taxon>
        <taxon>Insecta</taxon>
        <taxon>Pterygota</taxon>
        <taxon>Neoptera</taxon>
        <taxon>Endopterygota</taxon>
        <taxon>Lepidoptera</taxon>
        <taxon>Glossata</taxon>
        <taxon>Ditrysia</taxon>
        <taxon>Tineoidea</taxon>
        <taxon>Psychidae</taxon>
        <taxon>Oiketicinae</taxon>
        <taxon>Eumeta</taxon>
    </lineage>
</organism>
<dbReference type="GO" id="GO:0003690">
    <property type="term" value="F:double-stranded DNA binding"/>
    <property type="evidence" value="ECO:0007669"/>
    <property type="project" value="TreeGrafter"/>
</dbReference>
<dbReference type="InterPro" id="IPR036397">
    <property type="entry name" value="RNaseH_sf"/>
</dbReference>
<evidence type="ECO:0000313" key="2">
    <source>
        <dbReference type="Proteomes" id="UP000299102"/>
    </source>
</evidence>
<dbReference type="GO" id="GO:0044774">
    <property type="term" value="P:mitotic DNA integrity checkpoint signaling"/>
    <property type="evidence" value="ECO:0007669"/>
    <property type="project" value="TreeGrafter"/>
</dbReference>
<dbReference type="GO" id="GO:0046975">
    <property type="term" value="F:histone H3K36 methyltransferase activity"/>
    <property type="evidence" value="ECO:0007669"/>
    <property type="project" value="TreeGrafter"/>
</dbReference>
<dbReference type="PANTHER" id="PTHR46060:SF2">
    <property type="entry name" value="HISTONE-LYSINE N-METHYLTRANSFERASE SETMAR"/>
    <property type="match status" value="1"/>
</dbReference>
<dbReference type="GO" id="GO:0044547">
    <property type="term" value="F:DNA topoisomerase binding"/>
    <property type="evidence" value="ECO:0007669"/>
    <property type="project" value="TreeGrafter"/>
</dbReference>